<proteinExistence type="predicted"/>
<dbReference type="AlphaFoldDB" id="A0A2P2NW60"/>
<reference evidence="1" key="1">
    <citation type="submission" date="2018-02" db="EMBL/GenBank/DDBJ databases">
        <title>Rhizophora mucronata_Transcriptome.</title>
        <authorList>
            <person name="Meera S.P."/>
            <person name="Sreeshan A."/>
            <person name="Augustine A."/>
        </authorList>
    </citation>
    <scope>NUCLEOTIDE SEQUENCE</scope>
    <source>
        <tissue evidence="1">Leaf</tissue>
    </source>
</reference>
<accession>A0A2P2NW60</accession>
<name>A0A2P2NW60_RHIMU</name>
<sequence length="27" mass="2992">MSFSICLQGAISSCTIPTFHIKQCVEF</sequence>
<dbReference type="EMBL" id="GGEC01066077">
    <property type="protein sequence ID" value="MBX46561.1"/>
    <property type="molecule type" value="Transcribed_RNA"/>
</dbReference>
<protein>
    <submittedName>
        <fullName evidence="1">Uncharacterized protein</fullName>
    </submittedName>
</protein>
<organism evidence="1">
    <name type="scientific">Rhizophora mucronata</name>
    <name type="common">Asiatic mangrove</name>
    <dbReference type="NCBI Taxonomy" id="61149"/>
    <lineage>
        <taxon>Eukaryota</taxon>
        <taxon>Viridiplantae</taxon>
        <taxon>Streptophyta</taxon>
        <taxon>Embryophyta</taxon>
        <taxon>Tracheophyta</taxon>
        <taxon>Spermatophyta</taxon>
        <taxon>Magnoliopsida</taxon>
        <taxon>eudicotyledons</taxon>
        <taxon>Gunneridae</taxon>
        <taxon>Pentapetalae</taxon>
        <taxon>rosids</taxon>
        <taxon>fabids</taxon>
        <taxon>Malpighiales</taxon>
        <taxon>Rhizophoraceae</taxon>
        <taxon>Rhizophora</taxon>
    </lineage>
</organism>
<evidence type="ECO:0000313" key="1">
    <source>
        <dbReference type="EMBL" id="MBX46561.1"/>
    </source>
</evidence>